<feature type="domain" description="GST C-terminal" evidence="1">
    <location>
        <begin position="168"/>
        <end position="297"/>
    </location>
</feature>
<dbReference type="Pfam" id="PF13410">
    <property type="entry name" value="GST_C_2"/>
    <property type="match status" value="1"/>
</dbReference>
<dbReference type="SUPFAM" id="SSF52833">
    <property type="entry name" value="Thioredoxin-like"/>
    <property type="match status" value="1"/>
</dbReference>
<dbReference type="EC" id="1.8.5.7" evidence="2"/>
<dbReference type="InterPro" id="IPR010987">
    <property type="entry name" value="Glutathione-S-Trfase_C-like"/>
</dbReference>
<evidence type="ECO:0000259" key="1">
    <source>
        <dbReference type="PROSITE" id="PS50405"/>
    </source>
</evidence>
<protein>
    <submittedName>
        <fullName evidence="2">S-glutathionyl-(Chloro)hydroquinone reductase</fullName>
        <ecNumber evidence="2">1.8.5.7</ecNumber>
    </submittedName>
</protein>
<dbReference type="SUPFAM" id="SSF47616">
    <property type="entry name" value="GST C-terminal domain-like"/>
    <property type="match status" value="1"/>
</dbReference>
<dbReference type="InterPro" id="IPR036249">
    <property type="entry name" value="Thioredoxin-like_sf"/>
</dbReference>
<dbReference type="InterPro" id="IPR047047">
    <property type="entry name" value="GST_Omega-like_C"/>
</dbReference>
<dbReference type="Proteomes" id="UP001642405">
    <property type="component" value="Unassembled WGS sequence"/>
</dbReference>
<dbReference type="PROSITE" id="PS50405">
    <property type="entry name" value="GST_CTER"/>
    <property type="match status" value="1"/>
</dbReference>
<dbReference type="CDD" id="cd03190">
    <property type="entry name" value="GST_C_Omega_like"/>
    <property type="match status" value="1"/>
</dbReference>
<dbReference type="InterPro" id="IPR004045">
    <property type="entry name" value="Glutathione_S-Trfase_N"/>
</dbReference>
<dbReference type="Gene3D" id="1.20.1050.10">
    <property type="match status" value="1"/>
</dbReference>
<dbReference type="EMBL" id="CAWUHB010000103">
    <property type="protein sequence ID" value="CAK7235768.1"/>
    <property type="molecule type" value="Genomic_DNA"/>
</dbReference>
<keyword evidence="3" id="KW-1185">Reference proteome</keyword>
<dbReference type="InterPro" id="IPR016639">
    <property type="entry name" value="GST_Omega/GSH"/>
</dbReference>
<comment type="caution">
    <text evidence="2">The sequence shown here is derived from an EMBL/GenBank/DDBJ whole genome shotgun (WGS) entry which is preliminary data.</text>
</comment>
<proteinExistence type="predicted"/>
<keyword evidence="2" id="KW-0560">Oxidoreductase</keyword>
<accession>A0ABP0CUK0</accession>
<gene>
    <name evidence="2" type="primary">ECM4_2</name>
    <name evidence="2" type="ORF">SCUCBS95973_009379</name>
</gene>
<sequence length="339" mass="38343">MTTATSYQAADGSFVRPDSEFRNTVSSDPGARFPPEKGRYALYLAPGCPWAHRTLIVRKLKGLDDIVDLYLLHNYMGPEGWYFSGEGGSLPKDPLYGFATLKQLYLKANPGYTGRYTVPVLWDKKTGTLVNNESSDIIRILAGSFDHLLPRDRQEQSLPGGGLYRFRSDASRAAIDALQDWVYHTVNNGVYKVGFAASQAAYDEHLGPLFASLDRLEALLQQGRGPFLFGADLTEADVRLYTTLVRFDTAYHHVFQCTLRTIRHDYPHLHLWLRRLYWDGKAVREQTRGAFHDATAPYIAHYVEGYARSRFKVLFKEQGPLIIPANPTHLVEALPEDEK</sequence>
<dbReference type="PANTHER" id="PTHR32419:SF25">
    <property type="entry name" value="GLUTATHIONE S-TRANSFERASE (EUROFUNG)"/>
    <property type="match status" value="1"/>
</dbReference>
<evidence type="ECO:0000313" key="3">
    <source>
        <dbReference type="Proteomes" id="UP001642405"/>
    </source>
</evidence>
<dbReference type="GO" id="GO:0016491">
    <property type="term" value="F:oxidoreductase activity"/>
    <property type="evidence" value="ECO:0007669"/>
    <property type="project" value="UniProtKB-KW"/>
</dbReference>
<organism evidence="2 3">
    <name type="scientific">Sporothrix curviconia</name>
    <dbReference type="NCBI Taxonomy" id="1260050"/>
    <lineage>
        <taxon>Eukaryota</taxon>
        <taxon>Fungi</taxon>
        <taxon>Dikarya</taxon>
        <taxon>Ascomycota</taxon>
        <taxon>Pezizomycotina</taxon>
        <taxon>Sordariomycetes</taxon>
        <taxon>Sordariomycetidae</taxon>
        <taxon>Ophiostomatales</taxon>
        <taxon>Ophiostomataceae</taxon>
        <taxon>Sporothrix</taxon>
    </lineage>
</organism>
<dbReference type="Pfam" id="PF13409">
    <property type="entry name" value="GST_N_2"/>
    <property type="match status" value="1"/>
</dbReference>
<dbReference type="PANTHER" id="PTHR32419">
    <property type="entry name" value="GLUTATHIONYL-HYDROQUINONE REDUCTASE"/>
    <property type="match status" value="1"/>
</dbReference>
<evidence type="ECO:0000313" key="2">
    <source>
        <dbReference type="EMBL" id="CAK7235768.1"/>
    </source>
</evidence>
<reference evidence="2 3" key="1">
    <citation type="submission" date="2024-01" db="EMBL/GenBank/DDBJ databases">
        <authorList>
            <person name="Allen C."/>
            <person name="Tagirdzhanova G."/>
        </authorList>
    </citation>
    <scope>NUCLEOTIDE SEQUENCE [LARGE SCALE GENOMIC DNA]</scope>
</reference>
<dbReference type="Gene3D" id="3.40.30.10">
    <property type="entry name" value="Glutaredoxin"/>
    <property type="match status" value="1"/>
</dbReference>
<dbReference type="InterPro" id="IPR036282">
    <property type="entry name" value="Glutathione-S-Trfase_C_sf"/>
</dbReference>
<dbReference type="PIRSF" id="PIRSF015753">
    <property type="entry name" value="GST"/>
    <property type="match status" value="1"/>
</dbReference>
<name>A0ABP0CUK0_9PEZI</name>